<accession>A0A089IP52</accession>
<keyword evidence="2" id="KW-1185">Reference proteome</keyword>
<gene>
    <name evidence="1" type="ORF">PDUR_01500</name>
</gene>
<dbReference type="RefSeq" id="WP_042204765.1">
    <property type="nucleotide sequence ID" value="NZ_CP009288.1"/>
</dbReference>
<dbReference type="eggNOG" id="ENOG5033DJI">
    <property type="taxonomic scope" value="Bacteria"/>
</dbReference>
<dbReference type="AlphaFoldDB" id="A0A089IP52"/>
<dbReference type="EMBL" id="CP009288">
    <property type="protein sequence ID" value="AIQ10839.1"/>
    <property type="molecule type" value="Genomic_DNA"/>
</dbReference>
<protein>
    <submittedName>
        <fullName evidence="1">Uncharacterized protein</fullName>
    </submittedName>
</protein>
<dbReference type="OrthoDB" id="2678828at2"/>
<dbReference type="KEGG" id="pdu:PDUR_01500"/>
<evidence type="ECO:0000313" key="2">
    <source>
        <dbReference type="Proteomes" id="UP000029409"/>
    </source>
</evidence>
<sequence length="132" mass="14620">MNIKRNIKRVMIVGTMIVAISFGGNTWRSGTVSASPVAKLSLSAASMERDDLLEALKQPSGEDLYYSLYEGKSLAEIASENSVDAQQVIDLQTKQLTRQLDQRLASRSITPEQYEAYMAEVPDIIRSSVYSL</sequence>
<name>A0A089IP52_PAEDU</name>
<organism evidence="1 2">
    <name type="scientific">Paenibacillus durus</name>
    <name type="common">Paenibacillus azotofixans</name>
    <dbReference type="NCBI Taxonomy" id="44251"/>
    <lineage>
        <taxon>Bacteria</taxon>
        <taxon>Bacillati</taxon>
        <taxon>Bacillota</taxon>
        <taxon>Bacilli</taxon>
        <taxon>Bacillales</taxon>
        <taxon>Paenibacillaceae</taxon>
        <taxon>Paenibacillus</taxon>
    </lineage>
</organism>
<evidence type="ECO:0000313" key="1">
    <source>
        <dbReference type="EMBL" id="AIQ10839.1"/>
    </source>
</evidence>
<reference evidence="1 2" key="1">
    <citation type="submission" date="2014-08" db="EMBL/GenBank/DDBJ databases">
        <title>Comparative genomics of the Paenibacillus odorifer group.</title>
        <authorList>
            <person name="den Bakker H.C."/>
            <person name="Tsai Y.-C."/>
            <person name="Martin N."/>
            <person name="Korlach J."/>
            <person name="Wiedmann M."/>
        </authorList>
    </citation>
    <scope>NUCLEOTIDE SEQUENCE [LARGE SCALE GENOMIC DNA]</scope>
    <source>
        <strain evidence="1 2">DSM 1735</strain>
    </source>
</reference>
<dbReference type="Proteomes" id="UP000029409">
    <property type="component" value="Chromosome"/>
</dbReference>
<proteinExistence type="predicted"/>